<proteinExistence type="predicted"/>
<feature type="region of interest" description="Disordered" evidence="1">
    <location>
        <begin position="167"/>
        <end position="217"/>
    </location>
</feature>
<dbReference type="EMBL" id="QDFT01000028">
    <property type="protein sequence ID" value="PVE69269.1"/>
    <property type="molecule type" value="Genomic_DNA"/>
</dbReference>
<name>A0A2T7WED4_MICTE</name>
<reference evidence="2 3" key="1">
    <citation type="submission" date="2018-04" db="EMBL/GenBank/DDBJ databases">
        <authorList>
            <person name="Go L.Y."/>
            <person name="Mitchell J.A."/>
        </authorList>
    </citation>
    <scope>NUCLEOTIDE SEQUENCE [LARGE SCALE GENOMIC DNA]</scope>
    <source>
        <strain evidence="2 3">TPD7010</strain>
    </source>
</reference>
<dbReference type="Proteomes" id="UP000244649">
    <property type="component" value="Unassembled WGS sequence"/>
</dbReference>
<sequence>MGSMADVETYDFSDERIDLGSGVTLPKSWRARVSGEQDVPGTITVRVEWDDVLRRTAVSFAALEREAEGVDITSQVLREVRTHWIMTRSALDVVTVDVGSEGGGERDRIPVREFLSRVRAHEEREPLESLHAAISVYRVATAISYPPLKLVADTLQISQSTATRLMSRARDSGLAPEVRVQEPRRAPAVDPYNPGRSFDPAAPHQGPAQPGGPSIGR</sequence>
<dbReference type="AlphaFoldDB" id="A0A2T7WED4"/>
<comment type="caution">
    <text evidence="2">The sequence shown here is derived from an EMBL/GenBank/DDBJ whole genome shotgun (WGS) entry which is preliminary data.</text>
</comment>
<gene>
    <name evidence="2" type="ORF">DC432_11315</name>
</gene>
<protein>
    <submittedName>
        <fullName evidence="2">Uncharacterized protein</fullName>
    </submittedName>
</protein>
<evidence type="ECO:0000313" key="2">
    <source>
        <dbReference type="EMBL" id="PVE69269.1"/>
    </source>
</evidence>
<evidence type="ECO:0000256" key="1">
    <source>
        <dbReference type="SAM" id="MobiDB-lite"/>
    </source>
</evidence>
<accession>A0A2T7WED4</accession>
<organism evidence="2 3">
    <name type="scientific">Microbacterium testaceum</name>
    <name type="common">Aureobacterium testaceum</name>
    <name type="synonym">Brevibacterium testaceum</name>
    <dbReference type="NCBI Taxonomy" id="2033"/>
    <lineage>
        <taxon>Bacteria</taxon>
        <taxon>Bacillati</taxon>
        <taxon>Actinomycetota</taxon>
        <taxon>Actinomycetes</taxon>
        <taxon>Micrococcales</taxon>
        <taxon>Microbacteriaceae</taxon>
        <taxon>Microbacterium</taxon>
    </lineage>
</organism>
<evidence type="ECO:0000313" key="3">
    <source>
        <dbReference type="Proteomes" id="UP000244649"/>
    </source>
</evidence>
<feature type="compositionally biased region" description="Low complexity" evidence="1">
    <location>
        <begin position="200"/>
        <end position="217"/>
    </location>
</feature>